<protein>
    <recommendedName>
        <fullName evidence="3">Phage tail protein</fullName>
    </recommendedName>
</protein>
<evidence type="ECO:0008006" key="3">
    <source>
        <dbReference type="Google" id="ProtNLM"/>
    </source>
</evidence>
<accession>A0A7K1U5E7</accession>
<dbReference type="AlphaFoldDB" id="A0A7K1U5E7"/>
<sequence length="131" mass="14792">MSFKSVMRLDGEEMNVINCHYSFTQSIDHNGKPAARPKGGLVTVTLESDGNTELFDWMISNTKLKSGSIIFYRRDALSKMKELRFKDAYCIEYHESFAAKGETPMEVQLTLSARELELGSSKFENPWPAGS</sequence>
<evidence type="ECO:0000313" key="1">
    <source>
        <dbReference type="EMBL" id="MVT09581.1"/>
    </source>
</evidence>
<gene>
    <name evidence="1" type="ORF">GO493_15030</name>
</gene>
<comment type="caution">
    <text evidence="1">The sequence shown here is derived from an EMBL/GenBank/DDBJ whole genome shotgun (WGS) entry which is preliminary data.</text>
</comment>
<name>A0A7K1U5E7_9BACT</name>
<dbReference type="GO" id="GO:0033104">
    <property type="term" value="C:type VI protein secretion system complex"/>
    <property type="evidence" value="ECO:0007669"/>
    <property type="project" value="InterPro"/>
</dbReference>
<dbReference type="EMBL" id="WRXN01000006">
    <property type="protein sequence ID" value="MVT09581.1"/>
    <property type="molecule type" value="Genomic_DNA"/>
</dbReference>
<keyword evidence="2" id="KW-1185">Reference proteome</keyword>
<reference evidence="1 2" key="1">
    <citation type="submission" date="2019-12" db="EMBL/GenBank/DDBJ databases">
        <title>Chitinophaga sp. strain ysch24 (GDMCC 1.1355), whole genome shotgun sequence.</title>
        <authorList>
            <person name="Zhang X."/>
        </authorList>
    </citation>
    <scope>NUCLEOTIDE SEQUENCE [LARGE SCALE GENOMIC DNA]</scope>
    <source>
        <strain evidence="2">ysch24</strain>
    </source>
</reference>
<dbReference type="RefSeq" id="WP_157307027.1">
    <property type="nucleotide sequence ID" value="NZ_WRXN01000006.1"/>
</dbReference>
<proteinExistence type="predicted"/>
<evidence type="ECO:0000313" key="2">
    <source>
        <dbReference type="Proteomes" id="UP000461730"/>
    </source>
</evidence>
<dbReference type="Proteomes" id="UP000461730">
    <property type="component" value="Unassembled WGS sequence"/>
</dbReference>
<dbReference type="InterPro" id="IPR041408">
    <property type="entry name" value="Hcp_Tssd"/>
</dbReference>
<organism evidence="1 2">
    <name type="scientific">Chitinophaga tropicalis</name>
    <dbReference type="NCBI Taxonomy" id="2683588"/>
    <lineage>
        <taxon>Bacteria</taxon>
        <taxon>Pseudomonadati</taxon>
        <taxon>Bacteroidota</taxon>
        <taxon>Chitinophagia</taxon>
        <taxon>Chitinophagales</taxon>
        <taxon>Chitinophagaceae</taxon>
        <taxon>Chitinophaga</taxon>
    </lineage>
</organism>
<dbReference type="Pfam" id="PF17642">
    <property type="entry name" value="TssD"/>
    <property type="match status" value="1"/>
</dbReference>